<reference evidence="3 4" key="1">
    <citation type="journal article" date="2014" name="Genome Announc.">
        <title>Draft Genome Sequence of the Iron-Oxidizing, Acidophilic, and Halotolerant 'Thiobacillus prosperus' Type Strain DSM 5130.</title>
        <authorList>
            <person name="Ossandon F.J."/>
            <person name="Cardenas J.P."/>
            <person name="Corbett M."/>
            <person name="Quatrini R."/>
            <person name="Holmes D.S."/>
            <person name="Watkin E."/>
        </authorList>
    </citation>
    <scope>NUCLEOTIDE SEQUENCE [LARGE SCALE GENOMIC DNA]</scope>
    <source>
        <strain evidence="3 4">DSM 5130</strain>
    </source>
</reference>
<dbReference type="Proteomes" id="UP000029273">
    <property type="component" value="Unassembled WGS sequence"/>
</dbReference>
<sequence>MSVPSPVYLWGLVPLGLLGIGLLAHKSLAVRWPALGDWLRRRTWPWTLRIVHVFLLASFIVLMLSGVAIYLPDLHAVLLPWLQTIYALHVWLGTAFLVALLIALLSSPRLVRRVRLVDWTLVSAGSLFLGVSGYVLWFDTTFPVYWNAIAFGWHGWVAYALLAWLLVHGFLRTFSFQRSGHPLNWRVDFTRRRFLSMGVSLVGASFGLLGLAGMRRRPDPTSGGVDSMATSDAAAQWAFPEHYSYTGIYPEIDPVGFRLSIGGLVEHPVTMRLEEIRALDPVMIRSNFHCVTGWSVPDVPWDGIAVEALMAHAGVLPQARYLAFYSADGVYVDCLSLQQARVRGVMLAYGIAGEPLPGRGGFPLRLVVPGMYGYKSVKWVDRVVATAEPVTGTWERQGYPADAYLGSVKTGF</sequence>
<dbReference type="PANTHER" id="PTHR43032">
    <property type="entry name" value="PROTEIN-METHIONINE-SULFOXIDE REDUCTASE"/>
    <property type="match status" value="1"/>
</dbReference>
<dbReference type="GO" id="GO:0022904">
    <property type="term" value="P:respiratory electron transport chain"/>
    <property type="evidence" value="ECO:0007669"/>
    <property type="project" value="InterPro"/>
</dbReference>
<protein>
    <recommendedName>
        <fullName evidence="2">Oxidoreductase molybdopterin-binding domain-containing protein</fullName>
    </recommendedName>
</protein>
<dbReference type="RefSeq" id="WP_082954480.1">
    <property type="nucleotide sequence ID" value="NZ_JQSG02000002.1"/>
</dbReference>
<feature type="transmembrane region" description="Helical" evidence="1">
    <location>
        <begin position="194"/>
        <end position="214"/>
    </location>
</feature>
<dbReference type="Gene3D" id="1.20.950.20">
    <property type="entry name" value="Transmembrane di-heme cytochromes, Chain C"/>
    <property type="match status" value="1"/>
</dbReference>
<dbReference type="Gene3D" id="3.90.420.10">
    <property type="entry name" value="Oxidoreductase, molybdopterin-binding domain"/>
    <property type="match status" value="1"/>
</dbReference>
<dbReference type="SUPFAM" id="SSF56524">
    <property type="entry name" value="Oxidoreductase molybdopterin-binding domain"/>
    <property type="match status" value="1"/>
</dbReference>
<accession>A0A1A6C6M3</accession>
<feature type="transmembrane region" description="Helical" evidence="1">
    <location>
        <begin position="156"/>
        <end position="174"/>
    </location>
</feature>
<evidence type="ECO:0000313" key="3">
    <source>
        <dbReference type="EMBL" id="OBS10195.1"/>
    </source>
</evidence>
<name>A0A1A6C6M3_9GAMM</name>
<feature type="transmembrane region" description="Helical" evidence="1">
    <location>
        <begin position="116"/>
        <end position="136"/>
    </location>
</feature>
<organism evidence="3 4">
    <name type="scientific">Acidihalobacter prosperus</name>
    <dbReference type="NCBI Taxonomy" id="160660"/>
    <lineage>
        <taxon>Bacteria</taxon>
        <taxon>Pseudomonadati</taxon>
        <taxon>Pseudomonadota</taxon>
        <taxon>Gammaproteobacteria</taxon>
        <taxon>Chromatiales</taxon>
        <taxon>Ectothiorhodospiraceae</taxon>
        <taxon>Acidihalobacter</taxon>
    </lineage>
</organism>
<keyword evidence="4" id="KW-1185">Reference proteome</keyword>
<dbReference type="InterPro" id="IPR016174">
    <property type="entry name" value="Di-haem_cyt_TM"/>
</dbReference>
<comment type="caution">
    <text evidence="3">The sequence shown here is derived from an EMBL/GenBank/DDBJ whole genome shotgun (WGS) entry which is preliminary data.</text>
</comment>
<dbReference type="PRINTS" id="PR00407">
    <property type="entry name" value="EUMOPTERIN"/>
</dbReference>
<dbReference type="InterPro" id="IPR036374">
    <property type="entry name" value="OxRdtase_Mopterin-bd_sf"/>
</dbReference>
<gene>
    <name evidence="3" type="ORF">Thpro_021245</name>
</gene>
<keyword evidence="1" id="KW-1133">Transmembrane helix</keyword>
<feature type="transmembrane region" description="Helical" evidence="1">
    <location>
        <begin position="46"/>
        <end position="71"/>
    </location>
</feature>
<keyword evidence="1" id="KW-0472">Membrane</keyword>
<dbReference type="AlphaFoldDB" id="A0A1A6C6M3"/>
<evidence type="ECO:0000259" key="2">
    <source>
        <dbReference type="Pfam" id="PF00174"/>
    </source>
</evidence>
<feature type="transmembrane region" description="Helical" evidence="1">
    <location>
        <begin position="6"/>
        <end position="25"/>
    </location>
</feature>
<proteinExistence type="predicted"/>
<feature type="domain" description="Oxidoreductase molybdopterin-binding" evidence="2">
    <location>
        <begin position="249"/>
        <end position="394"/>
    </location>
</feature>
<dbReference type="InterPro" id="IPR008335">
    <property type="entry name" value="Mopterin_OxRdtase_euk"/>
</dbReference>
<keyword evidence="1" id="KW-0812">Transmembrane</keyword>
<dbReference type="InterPro" id="IPR000572">
    <property type="entry name" value="OxRdtase_Mopterin-bd_dom"/>
</dbReference>
<evidence type="ECO:0000313" key="4">
    <source>
        <dbReference type="Proteomes" id="UP000029273"/>
    </source>
</evidence>
<dbReference type="GO" id="GO:0016491">
    <property type="term" value="F:oxidoreductase activity"/>
    <property type="evidence" value="ECO:0007669"/>
    <property type="project" value="InterPro"/>
</dbReference>
<dbReference type="EMBL" id="JQSG02000002">
    <property type="protein sequence ID" value="OBS10195.1"/>
    <property type="molecule type" value="Genomic_DNA"/>
</dbReference>
<dbReference type="GO" id="GO:0016020">
    <property type="term" value="C:membrane"/>
    <property type="evidence" value="ECO:0007669"/>
    <property type="project" value="InterPro"/>
</dbReference>
<dbReference type="OrthoDB" id="9795587at2"/>
<dbReference type="Pfam" id="PF00174">
    <property type="entry name" value="Oxidored_molyb"/>
    <property type="match status" value="1"/>
</dbReference>
<evidence type="ECO:0000256" key="1">
    <source>
        <dbReference type="SAM" id="Phobius"/>
    </source>
</evidence>
<dbReference type="SUPFAM" id="SSF81342">
    <property type="entry name" value="Transmembrane di-heme cytochromes"/>
    <property type="match status" value="1"/>
</dbReference>
<feature type="transmembrane region" description="Helical" evidence="1">
    <location>
        <begin position="83"/>
        <end position="104"/>
    </location>
</feature>
<dbReference type="STRING" id="160660.BJI67_04010"/>